<dbReference type="RefSeq" id="WP_301638604.1">
    <property type="nucleotide sequence ID" value="NZ_JADYTN010000033.1"/>
</dbReference>
<gene>
    <name evidence="2" type="ORF">I6E12_11390</name>
</gene>
<accession>A0ABS9CI01</accession>
<dbReference type="Proteomes" id="UP001200470">
    <property type="component" value="Unassembled WGS sequence"/>
</dbReference>
<dbReference type="Pfam" id="PF25275">
    <property type="entry name" value="Golvesin_C"/>
    <property type="match status" value="1"/>
</dbReference>
<dbReference type="EMBL" id="JADYTN010000033">
    <property type="protein sequence ID" value="MCF2564703.1"/>
    <property type="molecule type" value="Genomic_DNA"/>
</dbReference>
<dbReference type="CDD" id="cd00063">
    <property type="entry name" value="FN3"/>
    <property type="match status" value="1"/>
</dbReference>
<sequence>MKKLTLILLLVCMLPKGTYGQTTDDALLRNRLESYFSHYKPIGAQFLRRAHLSACEIDTTERNITILANETFAEQAFTPQSVERIEQEVRKLLVGQYADYSFSILTHNRDIHELIPNRLREKPDKKRQWNNIDYHGAPWVRNVSSPISIRHGLDGRHVALWASHGYYYNIAKEEWEWQRPRLFATSEDLYTQTIVVPYLIPMLENAGAIVFTPRERVWQKEEIIVDNDGSKRNYIEATASNKWKNTPNSGFAFHQGPYVDGENPFQAGTARMVKTTGSKTRYSLVSYQPEFPRTGKYAVYVSYQTLPNSIDDAHYTVWHRGERTEFRINQRMGGGTWVYLGTFEFDKGYSEFNRITLTNHSSKNGVITTDAVRFGGGMGNIQRGDWVSGMPRALEGARYYAQWAGMPYSVYSSKNGQDDYGDDINARSNMVNYLGGGSPFMPDSAGLHVPIELSLAVHSDAGLRRDGQSLIGTLSICTTDFNEGLLGSKVSRLASRDYADALLDGIVTDMRYKYGKWNRREIYDRNYSETRQPDVPSAIIETLSHQNFADMRYALDPNFRFTLARSLYKTTLRFMSEMHNKEYVVTPLAPTNFRISLDNKGMARLEWDGVDDPQEKTASPSGYIIYKGIEGMDFDNGTVVRSRNNYEVRLEPGLLYHFKVAAFNDGGKSFTTETLSAVYQPEAKGNILIINGFNRLSSPAVRFSDTEQGFDLDEDPGVTRGCMPGWMGRQLNFNNNSRSFGDSGDEMAGTFLAGNDFNYVSTHAKAIVAAGKYNIVSASVKAVESKQLPLEQFDMIDLLLGLERDDAHSLVYYKTMKPTLQHLLRQYANHGGSLLVSGAYVGSDMKSDEDKNMLAEVLKCQSASPYKAANDSITGMGTTFDFYHQMNEEHYAATAADVINPVGKSFAAMRYADGQTAAVAYQGNDYRALTMGFPFECIKSDKKRNTLMRGMINFLINRQ</sequence>
<dbReference type="InterPro" id="IPR003961">
    <property type="entry name" value="FN3_dom"/>
</dbReference>
<evidence type="ECO:0000313" key="2">
    <source>
        <dbReference type="EMBL" id="MCF2564703.1"/>
    </source>
</evidence>
<dbReference type="SUPFAM" id="SSF53187">
    <property type="entry name" value="Zn-dependent exopeptidases"/>
    <property type="match status" value="1"/>
</dbReference>
<protein>
    <submittedName>
        <fullName evidence="2">Xanthan lyase</fullName>
    </submittedName>
</protein>
<dbReference type="InterPro" id="IPR036116">
    <property type="entry name" value="FN3_sf"/>
</dbReference>
<dbReference type="GO" id="GO:0016829">
    <property type="term" value="F:lyase activity"/>
    <property type="evidence" value="ECO:0007669"/>
    <property type="project" value="UniProtKB-KW"/>
</dbReference>
<organism evidence="2 3">
    <name type="scientific">Xylanibacter brevis</name>
    <dbReference type="NCBI Taxonomy" id="83231"/>
    <lineage>
        <taxon>Bacteria</taxon>
        <taxon>Pseudomonadati</taxon>
        <taxon>Bacteroidota</taxon>
        <taxon>Bacteroidia</taxon>
        <taxon>Bacteroidales</taxon>
        <taxon>Prevotellaceae</taxon>
        <taxon>Xylanibacter</taxon>
    </lineage>
</organism>
<dbReference type="SMART" id="SM00060">
    <property type="entry name" value="FN3"/>
    <property type="match status" value="1"/>
</dbReference>
<proteinExistence type="predicted"/>
<dbReference type="InterPro" id="IPR013783">
    <property type="entry name" value="Ig-like_fold"/>
</dbReference>
<comment type="caution">
    <text evidence="2">The sequence shown here is derived from an EMBL/GenBank/DDBJ whole genome shotgun (WGS) entry which is preliminary data.</text>
</comment>
<reference evidence="2 3" key="1">
    <citation type="submission" date="2020-12" db="EMBL/GenBank/DDBJ databases">
        <title>Whole genome sequences of gut porcine anaerobes.</title>
        <authorList>
            <person name="Kubasova T."/>
            <person name="Jahodarova E."/>
            <person name="Rychlik I."/>
        </authorList>
    </citation>
    <scope>NUCLEOTIDE SEQUENCE [LARGE SCALE GENOMIC DNA]</scope>
    <source>
        <strain evidence="2 3">An925</strain>
    </source>
</reference>
<dbReference type="Gene3D" id="3.40.630.40">
    <property type="entry name" value="Zn-dependent exopeptidases"/>
    <property type="match status" value="1"/>
</dbReference>
<dbReference type="InterPro" id="IPR033803">
    <property type="entry name" value="CBD-like_Golvesin-Xly"/>
</dbReference>
<keyword evidence="2" id="KW-0456">Lyase</keyword>
<dbReference type="SUPFAM" id="SSF49265">
    <property type="entry name" value="Fibronectin type III"/>
    <property type="match status" value="1"/>
</dbReference>
<name>A0ABS9CI01_9BACT</name>
<keyword evidence="3" id="KW-1185">Reference proteome</keyword>
<evidence type="ECO:0000313" key="3">
    <source>
        <dbReference type="Proteomes" id="UP001200470"/>
    </source>
</evidence>
<dbReference type="Gene3D" id="2.60.40.10">
    <property type="entry name" value="Immunoglobulins"/>
    <property type="match status" value="1"/>
</dbReference>
<evidence type="ECO:0000259" key="1">
    <source>
        <dbReference type="PROSITE" id="PS50853"/>
    </source>
</evidence>
<dbReference type="PROSITE" id="PS50853">
    <property type="entry name" value="FN3"/>
    <property type="match status" value="1"/>
</dbReference>
<feature type="domain" description="Fibronectin type-III" evidence="1">
    <location>
        <begin position="589"/>
        <end position="683"/>
    </location>
</feature>